<dbReference type="Proteomes" id="UP000694555">
    <property type="component" value="Unplaced"/>
</dbReference>
<evidence type="ECO:0000256" key="2">
    <source>
        <dbReference type="SAM" id="MobiDB-lite"/>
    </source>
</evidence>
<evidence type="ECO:0000313" key="4">
    <source>
        <dbReference type="Proteomes" id="UP000694555"/>
    </source>
</evidence>
<keyword evidence="1" id="KW-0880">Kelch repeat</keyword>
<accession>A0A8C0C0I0</accession>
<proteinExistence type="predicted"/>
<evidence type="ECO:0000256" key="1">
    <source>
        <dbReference type="ARBA" id="ARBA00022441"/>
    </source>
</evidence>
<dbReference type="UniPathway" id="UPA00143"/>
<evidence type="ECO:0000313" key="3">
    <source>
        <dbReference type="Ensembl" id="ENSBJAP00000024860.1"/>
    </source>
</evidence>
<dbReference type="PANTHER" id="PTHR45632:SF26">
    <property type="entry name" value="BTB DOMAIN-CONTAINING PROTEIN"/>
    <property type="match status" value="1"/>
</dbReference>
<dbReference type="Pfam" id="PF01344">
    <property type="entry name" value="Kelch_1"/>
    <property type="match status" value="3"/>
</dbReference>
<reference evidence="3" key="2">
    <citation type="submission" date="2025-09" db="UniProtKB">
        <authorList>
            <consortium name="Ensembl"/>
        </authorList>
    </citation>
    <scope>IDENTIFICATION</scope>
</reference>
<dbReference type="SUPFAM" id="SSF117281">
    <property type="entry name" value="Kelch motif"/>
    <property type="match status" value="2"/>
</dbReference>
<sequence>MQLQKCEILRSDSRSKDYLAQIFQDLTLHKPTQVLPCRTPKVGQLIYTAGGYYRQSLSYLEAYNPRDGSWIRLADLQVPRSGLGGCVVGGLFYAVGGRNNSPDGNTDSAAIDCYNPMTDQWSPCAPMSVPRNRIGVGVIDGMIYAVGGSHGSLICPGGAGLPGGGPRSAPREPKSAPGADNTNPGLADNKHIIYPWEGADNTNPAPQGVLRGLIGTCVPPWVPGTPPPCSAQTLLCVMCVCVSPRYEPERDEWQLVAPMLTRRIGVGVAVLNRLLYAVGGFDGSARLSSAEWGQLASPNPYRHRAVHHAVGTRLHK</sequence>
<dbReference type="AlphaFoldDB" id="A0A8C0C0I0"/>
<name>A0A8C0C0I0_9AVES</name>
<dbReference type="InterPro" id="IPR015915">
    <property type="entry name" value="Kelch-typ_b-propeller"/>
</dbReference>
<feature type="compositionally biased region" description="Gly residues" evidence="2">
    <location>
        <begin position="157"/>
        <end position="166"/>
    </location>
</feature>
<dbReference type="GO" id="GO:0016567">
    <property type="term" value="P:protein ubiquitination"/>
    <property type="evidence" value="ECO:0007669"/>
    <property type="project" value="UniProtKB-UniPathway"/>
</dbReference>
<dbReference type="Ensembl" id="ENSBJAT00000025543.1">
    <property type="protein sequence ID" value="ENSBJAP00000024860.1"/>
    <property type="gene ID" value="ENSBJAG00000015867.1"/>
</dbReference>
<organism evidence="3 4">
    <name type="scientific">Buteo japonicus</name>
    <dbReference type="NCBI Taxonomy" id="224669"/>
    <lineage>
        <taxon>Eukaryota</taxon>
        <taxon>Metazoa</taxon>
        <taxon>Chordata</taxon>
        <taxon>Craniata</taxon>
        <taxon>Vertebrata</taxon>
        <taxon>Euteleostomi</taxon>
        <taxon>Archelosauria</taxon>
        <taxon>Archosauria</taxon>
        <taxon>Dinosauria</taxon>
        <taxon>Saurischia</taxon>
        <taxon>Theropoda</taxon>
        <taxon>Coelurosauria</taxon>
        <taxon>Aves</taxon>
        <taxon>Neognathae</taxon>
        <taxon>Neoaves</taxon>
        <taxon>Telluraves</taxon>
        <taxon>Accipitrimorphae</taxon>
        <taxon>Accipitriformes</taxon>
        <taxon>Accipitridae</taxon>
        <taxon>Accipitrinae</taxon>
        <taxon>Buteo</taxon>
    </lineage>
</organism>
<protein>
    <submittedName>
        <fullName evidence="3">Kelch like ECH associated protein 1</fullName>
    </submittedName>
</protein>
<dbReference type="InterPro" id="IPR006652">
    <property type="entry name" value="Kelch_1"/>
</dbReference>
<dbReference type="SMART" id="SM00612">
    <property type="entry name" value="Kelch"/>
    <property type="match status" value="4"/>
</dbReference>
<reference evidence="3" key="1">
    <citation type="submission" date="2025-08" db="UniProtKB">
        <authorList>
            <consortium name="Ensembl"/>
        </authorList>
    </citation>
    <scope>IDENTIFICATION</scope>
</reference>
<keyword evidence="4" id="KW-1185">Reference proteome</keyword>
<dbReference type="PANTHER" id="PTHR45632">
    <property type="entry name" value="LD33804P"/>
    <property type="match status" value="1"/>
</dbReference>
<feature type="region of interest" description="Disordered" evidence="2">
    <location>
        <begin position="157"/>
        <end position="187"/>
    </location>
</feature>
<dbReference type="Gene3D" id="2.120.10.80">
    <property type="entry name" value="Kelch-type beta propeller"/>
    <property type="match status" value="1"/>
</dbReference>